<evidence type="ECO:0000313" key="1">
    <source>
        <dbReference type="EMBL" id="EMS51896.1"/>
    </source>
</evidence>
<protein>
    <submittedName>
        <fullName evidence="1">Uncharacterized protein</fullName>
    </submittedName>
</protein>
<reference evidence="1" key="1">
    <citation type="journal article" date="2013" name="Nature">
        <title>Draft genome of the wheat A-genome progenitor Triticum urartu.</title>
        <authorList>
            <person name="Ling H.Q."/>
            <person name="Zhao S."/>
            <person name="Liu D."/>
            <person name="Wang J."/>
            <person name="Sun H."/>
            <person name="Zhang C."/>
            <person name="Fan H."/>
            <person name="Li D."/>
            <person name="Dong L."/>
            <person name="Tao Y."/>
            <person name="Gao C."/>
            <person name="Wu H."/>
            <person name="Li Y."/>
            <person name="Cui Y."/>
            <person name="Guo X."/>
            <person name="Zheng S."/>
            <person name="Wang B."/>
            <person name="Yu K."/>
            <person name="Liang Q."/>
            <person name="Yang W."/>
            <person name="Lou X."/>
            <person name="Chen J."/>
            <person name="Feng M."/>
            <person name="Jian J."/>
            <person name="Zhang X."/>
            <person name="Luo G."/>
            <person name="Jiang Y."/>
            <person name="Liu J."/>
            <person name="Wang Z."/>
            <person name="Sha Y."/>
            <person name="Zhang B."/>
            <person name="Wu H."/>
            <person name="Tang D."/>
            <person name="Shen Q."/>
            <person name="Xue P."/>
            <person name="Zou S."/>
            <person name="Wang X."/>
            <person name="Liu X."/>
            <person name="Wang F."/>
            <person name="Yang Y."/>
            <person name="An X."/>
            <person name="Dong Z."/>
            <person name="Zhang K."/>
            <person name="Zhang X."/>
            <person name="Luo M.C."/>
            <person name="Dvorak J."/>
            <person name="Tong Y."/>
            <person name="Wang J."/>
            <person name="Yang H."/>
            <person name="Li Z."/>
            <person name="Wang D."/>
            <person name="Zhang A."/>
            <person name="Wang J."/>
        </authorList>
    </citation>
    <scope>NUCLEOTIDE SEQUENCE</scope>
</reference>
<accession>M7YXK0</accession>
<sequence>MESPSLYGCRGLKEVEELQFDPKDGIAFFKIKLLVRIASCLAHTTNEGFGTPFSNSISESNTPISLNSNPVLFVVSDIAEAE</sequence>
<dbReference type="AlphaFoldDB" id="M7YXK0"/>
<organism evidence="1">
    <name type="scientific">Triticum urartu</name>
    <name type="common">Red wild einkorn</name>
    <name type="synonym">Crithodium urartu</name>
    <dbReference type="NCBI Taxonomy" id="4572"/>
    <lineage>
        <taxon>Eukaryota</taxon>
        <taxon>Viridiplantae</taxon>
        <taxon>Streptophyta</taxon>
        <taxon>Embryophyta</taxon>
        <taxon>Tracheophyta</taxon>
        <taxon>Spermatophyta</taxon>
        <taxon>Magnoliopsida</taxon>
        <taxon>Liliopsida</taxon>
        <taxon>Poales</taxon>
        <taxon>Poaceae</taxon>
        <taxon>BOP clade</taxon>
        <taxon>Pooideae</taxon>
        <taxon>Triticodae</taxon>
        <taxon>Triticeae</taxon>
        <taxon>Triticinae</taxon>
        <taxon>Triticum</taxon>
    </lineage>
</organism>
<dbReference type="EMBL" id="KD214511">
    <property type="protein sequence ID" value="EMS51896.1"/>
    <property type="molecule type" value="Genomic_DNA"/>
</dbReference>
<proteinExistence type="predicted"/>
<name>M7YXK0_TRIUA</name>
<gene>
    <name evidence="1" type="ORF">TRIUR3_29485</name>
</gene>